<dbReference type="Proteomes" id="UP000183832">
    <property type="component" value="Unassembled WGS sequence"/>
</dbReference>
<proteinExistence type="predicted"/>
<reference evidence="1 2" key="1">
    <citation type="submission" date="2015-04" db="EMBL/GenBank/DDBJ databases">
        <authorList>
            <person name="Syromyatnikov M.Y."/>
            <person name="Popov V.N."/>
        </authorList>
    </citation>
    <scope>NUCLEOTIDE SEQUENCE [LARGE SCALE GENOMIC DNA]</scope>
</reference>
<evidence type="ECO:0000313" key="2">
    <source>
        <dbReference type="Proteomes" id="UP000183832"/>
    </source>
</evidence>
<gene>
    <name evidence="1" type="ORF">CLUMA_CG012931</name>
</gene>
<dbReference type="EMBL" id="CVRI01000051">
    <property type="protein sequence ID" value="CRK99619.1"/>
    <property type="molecule type" value="Genomic_DNA"/>
</dbReference>
<accession>A0A1J1IHB8</accession>
<evidence type="ECO:0000313" key="1">
    <source>
        <dbReference type="EMBL" id="CRK99619.1"/>
    </source>
</evidence>
<protein>
    <submittedName>
        <fullName evidence="1">CLUMA_CG012931, isoform A</fullName>
    </submittedName>
</protein>
<organism evidence="1 2">
    <name type="scientific">Clunio marinus</name>
    <dbReference type="NCBI Taxonomy" id="568069"/>
    <lineage>
        <taxon>Eukaryota</taxon>
        <taxon>Metazoa</taxon>
        <taxon>Ecdysozoa</taxon>
        <taxon>Arthropoda</taxon>
        <taxon>Hexapoda</taxon>
        <taxon>Insecta</taxon>
        <taxon>Pterygota</taxon>
        <taxon>Neoptera</taxon>
        <taxon>Endopterygota</taxon>
        <taxon>Diptera</taxon>
        <taxon>Nematocera</taxon>
        <taxon>Chironomoidea</taxon>
        <taxon>Chironomidae</taxon>
        <taxon>Clunio</taxon>
    </lineage>
</organism>
<sequence>MPLIKFPTVNGPILVKKISRSGVVNKRNKVLEVKPFTYTSVFDHKLLFMNEEKKWSNING</sequence>
<keyword evidence="2" id="KW-1185">Reference proteome</keyword>
<dbReference type="AlphaFoldDB" id="A0A1J1IHB8"/>
<name>A0A1J1IHB8_9DIPT</name>